<dbReference type="EMBL" id="JABMIG020000198">
    <property type="protein sequence ID" value="KAL3786253.1"/>
    <property type="molecule type" value="Genomic_DNA"/>
</dbReference>
<evidence type="ECO:0000313" key="1">
    <source>
        <dbReference type="EMBL" id="KAL3786253.1"/>
    </source>
</evidence>
<gene>
    <name evidence="1" type="ORF">HJC23_005331</name>
</gene>
<name>A0ABD3PDY3_9STRA</name>
<comment type="caution">
    <text evidence="1">The sequence shown here is derived from an EMBL/GenBank/DDBJ whole genome shotgun (WGS) entry which is preliminary data.</text>
</comment>
<evidence type="ECO:0008006" key="3">
    <source>
        <dbReference type="Google" id="ProtNLM"/>
    </source>
</evidence>
<dbReference type="AlphaFoldDB" id="A0ABD3PDY3"/>
<sequence length="286" mass="31174">MRSSSTTRKNQLFSLSPSASLRLSVIPLPSSHHCISATMKKSLASTVIMATAALQHPSTTALPPATSIRTQRRPQPWTAPAVLALSTVKEGTIESDLSPFLQEMVDEQRELQMKVGKALDVLRSDYPYFLKSAPDYSIYSTEISLTSQQTPIATSSLPSYQRAIAITRTMLNLLYDPDRSTVQNRMVYDSTRCQIRVSFHAELAPRNVLAPRAYVDGISVYSFDVGPMVVEGVRREEGGKIVEHRIESLLVNGVAGMPFPYLGGLEVMMGQQPGVGGALVGAGAWC</sequence>
<dbReference type="Pfam" id="PF10184">
    <property type="entry name" value="DUF2358"/>
    <property type="match status" value="1"/>
</dbReference>
<reference evidence="1 2" key="1">
    <citation type="journal article" date="2020" name="G3 (Bethesda)">
        <title>Improved Reference Genome for Cyclotella cryptica CCMP332, a Model for Cell Wall Morphogenesis, Salinity Adaptation, and Lipid Production in Diatoms (Bacillariophyta).</title>
        <authorList>
            <person name="Roberts W.R."/>
            <person name="Downey K.M."/>
            <person name="Ruck E.C."/>
            <person name="Traller J.C."/>
            <person name="Alverson A.J."/>
        </authorList>
    </citation>
    <scope>NUCLEOTIDE SEQUENCE [LARGE SCALE GENOMIC DNA]</scope>
    <source>
        <strain evidence="1 2">CCMP332</strain>
    </source>
</reference>
<protein>
    <recommendedName>
        <fullName evidence="3">Plastid lipid-associated protein/fibrillin conserved domain-containing protein</fullName>
    </recommendedName>
</protein>
<evidence type="ECO:0000313" key="2">
    <source>
        <dbReference type="Proteomes" id="UP001516023"/>
    </source>
</evidence>
<keyword evidence="2" id="KW-1185">Reference proteome</keyword>
<dbReference type="Proteomes" id="UP001516023">
    <property type="component" value="Unassembled WGS sequence"/>
</dbReference>
<proteinExistence type="predicted"/>
<accession>A0ABD3PDY3</accession>
<organism evidence="1 2">
    <name type="scientific">Cyclotella cryptica</name>
    <dbReference type="NCBI Taxonomy" id="29204"/>
    <lineage>
        <taxon>Eukaryota</taxon>
        <taxon>Sar</taxon>
        <taxon>Stramenopiles</taxon>
        <taxon>Ochrophyta</taxon>
        <taxon>Bacillariophyta</taxon>
        <taxon>Coscinodiscophyceae</taxon>
        <taxon>Thalassiosirophycidae</taxon>
        <taxon>Stephanodiscales</taxon>
        <taxon>Stephanodiscaceae</taxon>
        <taxon>Cyclotella</taxon>
    </lineage>
</organism>
<dbReference type="InterPro" id="IPR018790">
    <property type="entry name" value="DUF2358"/>
</dbReference>